<sequence length="119" mass="13788">MGSSFGDLSGVNEKSIYEVGQETFEDKQEMFSFPRFRRMVPFQICENENGKAHTEKELCDMGENRKNNIIQNGSRQIADRYGCGTRAGGRERINNSAPRGNERNENNRKSVFQLEYFHR</sequence>
<evidence type="ECO:0000256" key="1">
    <source>
        <dbReference type="SAM" id="MobiDB-lite"/>
    </source>
</evidence>
<accession>A0ABR1AI06</accession>
<gene>
    <name evidence="2" type="ORF">RUM44_006400</name>
</gene>
<name>A0ABR1AI06_POLSC</name>
<protein>
    <submittedName>
        <fullName evidence="2">Uncharacterized protein</fullName>
    </submittedName>
</protein>
<evidence type="ECO:0000313" key="2">
    <source>
        <dbReference type="EMBL" id="KAK6620000.1"/>
    </source>
</evidence>
<reference evidence="2 3" key="1">
    <citation type="submission" date="2023-09" db="EMBL/GenBank/DDBJ databases">
        <title>Genomes of two closely related lineages of the louse Polyplax serrata with different host specificities.</title>
        <authorList>
            <person name="Martinu J."/>
            <person name="Tarabai H."/>
            <person name="Stefka J."/>
            <person name="Hypsa V."/>
        </authorList>
    </citation>
    <scope>NUCLEOTIDE SEQUENCE [LARGE SCALE GENOMIC DNA]</scope>
    <source>
        <strain evidence="2">98ZLc_SE</strain>
    </source>
</reference>
<keyword evidence="3" id="KW-1185">Reference proteome</keyword>
<comment type="caution">
    <text evidence="2">The sequence shown here is derived from an EMBL/GenBank/DDBJ whole genome shotgun (WGS) entry which is preliminary data.</text>
</comment>
<dbReference type="EMBL" id="JAWJWF010000048">
    <property type="protein sequence ID" value="KAK6620000.1"/>
    <property type="molecule type" value="Genomic_DNA"/>
</dbReference>
<dbReference type="Proteomes" id="UP001359485">
    <property type="component" value="Unassembled WGS sequence"/>
</dbReference>
<evidence type="ECO:0000313" key="3">
    <source>
        <dbReference type="Proteomes" id="UP001359485"/>
    </source>
</evidence>
<organism evidence="2 3">
    <name type="scientific">Polyplax serrata</name>
    <name type="common">Common mouse louse</name>
    <dbReference type="NCBI Taxonomy" id="468196"/>
    <lineage>
        <taxon>Eukaryota</taxon>
        <taxon>Metazoa</taxon>
        <taxon>Ecdysozoa</taxon>
        <taxon>Arthropoda</taxon>
        <taxon>Hexapoda</taxon>
        <taxon>Insecta</taxon>
        <taxon>Pterygota</taxon>
        <taxon>Neoptera</taxon>
        <taxon>Paraneoptera</taxon>
        <taxon>Psocodea</taxon>
        <taxon>Troctomorpha</taxon>
        <taxon>Phthiraptera</taxon>
        <taxon>Anoplura</taxon>
        <taxon>Polyplacidae</taxon>
        <taxon>Polyplax</taxon>
    </lineage>
</organism>
<feature type="region of interest" description="Disordered" evidence="1">
    <location>
        <begin position="82"/>
        <end position="110"/>
    </location>
</feature>
<proteinExistence type="predicted"/>